<keyword evidence="2" id="KW-1185">Reference proteome</keyword>
<protein>
    <submittedName>
        <fullName evidence="1">Uncharacterized protein</fullName>
    </submittedName>
</protein>
<dbReference type="Proteomes" id="UP001377168">
    <property type="component" value="Unassembled WGS sequence"/>
</dbReference>
<dbReference type="EMBL" id="JBBKAJ010000022">
    <property type="protein sequence ID" value="MEJ8637548.1"/>
    <property type="molecule type" value="Genomic_DNA"/>
</dbReference>
<sequence>MFRVVPPDSDTADVMVAAVLKIETTETEPGVHGIQGGEPGGMLGNTDIALQLGLETRTDLPDRGPDCGLGLVAEHIEALVEQRDELLLMMHFLG</sequence>
<evidence type="ECO:0000313" key="2">
    <source>
        <dbReference type="Proteomes" id="UP001377168"/>
    </source>
</evidence>
<organism evidence="1 2">
    <name type="scientific">Streptomyces achmelvichensis</name>
    <dbReference type="NCBI Taxonomy" id="3134111"/>
    <lineage>
        <taxon>Bacteria</taxon>
        <taxon>Bacillati</taxon>
        <taxon>Actinomycetota</taxon>
        <taxon>Actinomycetes</taxon>
        <taxon>Kitasatosporales</taxon>
        <taxon>Streptomycetaceae</taxon>
        <taxon>Streptomyces</taxon>
    </lineage>
</organism>
<gene>
    <name evidence="1" type="ORF">WKI67_29700</name>
</gene>
<name>A0ACC6Q1G2_9ACTN</name>
<evidence type="ECO:0000313" key="1">
    <source>
        <dbReference type="EMBL" id="MEJ8637548.1"/>
    </source>
</evidence>
<reference evidence="1" key="1">
    <citation type="submission" date="2024-03" db="EMBL/GenBank/DDBJ databases">
        <title>Novel Streptomyces species of biotechnological and ecological value are a feature of Machair soil.</title>
        <authorList>
            <person name="Prole J.R."/>
            <person name="Goodfellow M."/>
            <person name="Allenby N."/>
            <person name="Ward A.C."/>
        </authorList>
    </citation>
    <scope>NUCLEOTIDE SEQUENCE</scope>
    <source>
        <strain evidence="1">MS2.AVA.5</strain>
    </source>
</reference>
<comment type="caution">
    <text evidence="1">The sequence shown here is derived from an EMBL/GenBank/DDBJ whole genome shotgun (WGS) entry which is preliminary data.</text>
</comment>
<proteinExistence type="predicted"/>
<accession>A0ACC6Q1G2</accession>